<gene>
    <name evidence="2" type="ORF">GCM10011398_31200</name>
</gene>
<comment type="caution">
    <text evidence="2">The sequence shown here is derived from an EMBL/GenBank/DDBJ whole genome shotgun (WGS) entry which is preliminary data.</text>
</comment>
<keyword evidence="3" id="KW-1185">Reference proteome</keyword>
<protein>
    <recommendedName>
        <fullName evidence="4">CTP synthase</fullName>
    </recommendedName>
</protein>
<accession>A0A917HLG6</accession>
<dbReference type="EMBL" id="BMFR01000016">
    <property type="protein sequence ID" value="GGG83351.1"/>
    <property type="molecule type" value="Genomic_DNA"/>
</dbReference>
<dbReference type="Proteomes" id="UP000622860">
    <property type="component" value="Unassembled WGS sequence"/>
</dbReference>
<dbReference type="Pfam" id="PF19754">
    <property type="entry name" value="DUF6241"/>
    <property type="match status" value="1"/>
</dbReference>
<dbReference type="RefSeq" id="WP_188456303.1">
    <property type="nucleotide sequence ID" value="NZ_BMFR01000016.1"/>
</dbReference>
<evidence type="ECO:0000313" key="2">
    <source>
        <dbReference type="EMBL" id="GGG83351.1"/>
    </source>
</evidence>
<evidence type="ECO:0000256" key="1">
    <source>
        <dbReference type="SAM" id="Coils"/>
    </source>
</evidence>
<name>A0A917HLG6_9BACI</name>
<sequence length="188" mass="21667">MKKAFIFILCLLLLAAGVYWGTYKWLEGEGEDVAKGEKTANAEEAERDEIQKQREEIDGTITEEDLTVFKEKGLNPFGEDTKMEELTDIRYQEYIHGMSHQKVKASKKWGFYEIHPERIQWLLDGLDKVDLANEKVYRDILKKWSEANFSSADDDHNTIWNLQGGTVGRAIGVLSAEEEQKYVDNQSE</sequence>
<organism evidence="2 3">
    <name type="scientific">Virgibacillus oceani</name>
    <dbReference type="NCBI Taxonomy" id="1479511"/>
    <lineage>
        <taxon>Bacteria</taxon>
        <taxon>Bacillati</taxon>
        <taxon>Bacillota</taxon>
        <taxon>Bacilli</taxon>
        <taxon>Bacillales</taxon>
        <taxon>Bacillaceae</taxon>
        <taxon>Virgibacillus</taxon>
    </lineage>
</organism>
<reference evidence="2" key="1">
    <citation type="journal article" date="2014" name="Int. J. Syst. Evol. Microbiol.">
        <title>Complete genome sequence of Corynebacterium casei LMG S-19264T (=DSM 44701T), isolated from a smear-ripened cheese.</title>
        <authorList>
            <consortium name="US DOE Joint Genome Institute (JGI-PGF)"/>
            <person name="Walter F."/>
            <person name="Albersmeier A."/>
            <person name="Kalinowski J."/>
            <person name="Ruckert C."/>
        </authorList>
    </citation>
    <scope>NUCLEOTIDE SEQUENCE</scope>
    <source>
        <strain evidence="2">CGMCC 1.12754</strain>
    </source>
</reference>
<dbReference type="InterPro" id="IPR046208">
    <property type="entry name" value="DUF6241"/>
</dbReference>
<evidence type="ECO:0008006" key="4">
    <source>
        <dbReference type="Google" id="ProtNLM"/>
    </source>
</evidence>
<evidence type="ECO:0000313" key="3">
    <source>
        <dbReference type="Proteomes" id="UP000622860"/>
    </source>
</evidence>
<proteinExistence type="predicted"/>
<keyword evidence="1" id="KW-0175">Coiled coil</keyword>
<reference evidence="2" key="2">
    <citation type="submission" date="2020-09" db="EMBL/GenBank/DDBJ databases">
        <authorList>
            <person name="Sun Q."/>
            <person name="Zhou Y."/>
        </authorList>
    </citation>
    <scope>NUCLEOTIDE SEQUENCE</scope>
    <source>
        <strain evidence="2">CGMCC 1.12754</strain>
    </source>
</reference>
<dbReference type="AlphaFoldDB" id="A0A917HLG6"/>
<feature type="coiled-coil region" evidence="1">
    <location>
        <begin position="33"/>
        <end position="60"/>
    </location>
</feature>